<dbReference type="Pfam" id="PF00873">
    <property type="entry name" value="ACR_tran"/>
    <property type="match status" value="1"/>
</dbReference>
<keyword evidence="1" id="KW-1133">Transmembrane helix</keyword>
<dbReference type="PANTHER" id="PTHR32063:SF18">
    <property type="entry name" value="CATION EFFLUX SYSTEM PROTEIN"/>
    <property type="match status" value="1"/>
</dbReference>
<evidence type="ECO:0000313" key="2">
    <source>
        <dbReference type="EMBL" id="SMX42479.1"/>
    </source>
</evidence>
<dbReference type="AlphaFoldDB" id="A0A238KHY9"/>
<dbReference type="GO" id="GO:0042910">
    <property type="term" value="F:xenobiotic transmembrane transporter activity"/>
    <property type="evidence" value="ECO:0007669"/>
    <property type="project" value="TreeGrafter"/>
</dbReference>
<dbReference type="InterPro" id="IPR001036">
    <property type="entry name" value="Acrflvin-R"/>
</dbReference>
<gene>
    <name evidence="2" type="ORF">OCA8868_02753</name>
</gene>
<dbReference type="Proteomes" id="UP000203464">
    <property type="component" value="Unassembled WGS sequence"/>
</dbReference>
<dbReference type="Gene3D" id="1.20.1640.10">
    <property type="entry name" value="Multidrug efflux transporter AcrB transmembrane domain"/>
    <property type="match status" value="1"/>
</dbReference>
<dbReference type="PANTHER" id="PTHR32063">
    <property type="match status" value="1"/>
</dbReference>
<keyword evidence="3" id="KW-1185">Reference proteome</keyword>
<organism evidence="2 3">
    <name type="scientific">Octadecabacter ascidiaceicola</name>
    <dbReference type="NCBI Taxonomy" id="1655543"/>
    <lineage>
        <taxon>Bacteria</taxon>
        <taxon>Pseudomonadati</taxon>
        <taxon>Pseudomonadota</taxon>
        <taxon>Alphaproteobacteria</taxon>
        <taxon>Rhodobacterales</taxon>
        <taxon>Roseobacteraceae</taxon>
        <taxon>Octadecabacter</taxon>
    </lineage>
</organism>
<dbReference type="SUPFAM" id="SSF111369">
    <property type="entry name" value="HlyD-like secretion proteins"/>
    <property type="match status" value="1"/>
</dbReference>
<proteinExistence type="predicted"/>
<sequence length="185" mass="20011">MDRYQQLVGSAVAESNLEDAETQLELSGIALRDAERELSNATIHAPFDAIVAACLVPNFSTVSAGTPVVRLNEMSDLRIEIDVPEQLFQRAGQDAKVALFAEFTANEEQWRAAVDVGTTLFLTVLGTLFFMVLGSIEMERISLGVLIIAMGMLVDNAIVVSEGMQIAMYRGRNSSDAATEAAKPK</sequence>
<feature type="transmembrane region" description="Helical" evidence="1">
    <location>
        <begin position="112"/>
        <end position="135"/>
    </location>
</feature>
<keyword evidence="1" id="KW-0812">Transmembrane</keyword>
<dbReference type="Gene3D" id="2.40.50.100">
    <property type="match status" value="1"/>
</dbReference>
<feature type="transmembrane region" description="Helical" evidence="1">
    <location>
        <begin position="141"/>
        <end position="160"/>
    </location>
</feature>
<dbReference type="GO" id="GO:0005886">
    <property type="term" value="C:plasma membrane"/>
    <property type="evidence" value="ECO:0007669"/>
    <property type="project" value="TreeGrafter"/>
</dbReference>
<keyword evidence="1" id="KW-0472">Membrane</keyword>
<reference evidence="3" key="1">
    <citation type="submission" date="2017-05" db="EMBL/GenBank/DDBJ databases">
        <authorList>
            <person name="Rodrigo-Torres L."/>
            <person name="Arahal R. D."/>
            <person name="Lucena T."/>
        </authorList>
    </citation>
    <scope>NUCLEOTIDE SEQUENCE [LARGE SCALE GENOMIC DNA]</scope>
    <source>
        <strain evidence="3">CECT 8868</strain>
    </source>
</reference>
<evidence type="ECO:0000256" key="1">
    <source>
        <dbReference type="SAM" id="Phobius"/>
    </source>
</evidence>
<dbReference type="PRINTS" id="PR00702">
    <property type="entry name" value="ACRIFLAVINRP"/>
</dbReference>
<evidence type="ECO:0000313" key="3">
    <source>
        <dbReference type="Proteomes" id="UP000203464"/>
    </source>
</evidence>
<name>A0A238KHY9_9RHOB</name>
<dbReference type="SUPFAM" id="SSF82866">
    <property type="entry name" value="Multidrug efflux transporter AcrB transmembrane domain"/>
    <property type="match status" value="1"/>
</dbReference>
<dbReference type="EMBL" id="FXYD01000004">
    <property type="protein sequence ID" value="SMX42479.1"/>
    <property type="molecule type" value="Genomic_DNA"/>
</dbReference>
<accession>A0A238KHY9</accession>
<protein>
    <submittedName>
        <fullName evidence="2">Multidrug efflux protein</fullName>
    </submittedName>
</protein>